<proteinExistence type="predicted"/>
<name>A0A1F7F5L0_UNCRA</name>
<comment type="caution">
    <text evidence="3">The sequence shown here is derived from an EMBL/GenBank/DDBJ whole genome shotgun (WGS) entry which is preliminary data.</text>
</comment>
<dbReference type="Proteomes" id="UP000179243">
    <property type="component" value="Unassembled WGS sequence"/>
</dbReference>
<sequence>MRGSKGQAAIEFAIVIPFLLFFLFAATETGLLYTAKHCADLGTFRAARSFRARRQQEAASQALWRTIAPLARRDTPESLSYISIFENSHAVEATTVFLYRPVFPVLPLARLLGNTFLPEKHAAAVTEASAVKSWEEKLRSHVAIVSQVTLEK</sequence>
<organism evidence="3 4">
    <name type="scientific">Candidatus Raymondbacteria bacterium RIFOXYD12_FULL_49_13</name>
    <dbReference type="NCBI Taxonomy" id="1817890"/>
    <lineage>
        <taxon>Bacteria</taxon>
        <taxon>Raymondiibacteriota</taxon>
    </lineage>
</organism>
<accession>A0A1F7F5L0</accession>
<feature type="transmembrane region" description="Helical" evidence="1">
    <location>
        <begin position="12"/>
        <end position="33"/>
    </location>
</feature>
<evidence type="ECO:0000313" key="4">
    <source>
        <dbReference type="Proteomes" id="UP000179243"/>
    </source>
</evidence>
<evidence type="ECO:0000313" key="3">
    <source>
        <dbReference type="EMBL" id="OGK01931.1"/>
    </source>
</evidence>
<dbReference type="Pfam" id="PF07811">
    <property type="entry name" value="TadE"/>
    <property type="match status" value="1"/>
</dbReference>
<evidence type="ECO:0000259" key="2">
    <source>
        <dbReference type="Pfam" id="PF07811"/>
    </source>
</evidence>
<feature type="domain" description="TadE-like" evidence="2">
    <location>
        <begin position="6"/>
        <end position="48"/>
    </location>
</feature>
<evidence type="ECO:0000256" key="1">
    <source>
        <dbReference type="SAM" id="Phobius"/>
    </source>
</evidence>
<protein>
    <recommendedName>
        <fullName evidence="2">TadE-like domain-containing protein</fullName>
    </recommendedName>
</protein>
<keyword evidence="1" id="KW-0472">Membrane</keyword>
<dbReference type="AlphaFoldDB" id="A0A1F7F5L0"/>
<keyword evidence="1" id="KW-0812">Transmembrane</keyword>
<dbReference type="InterPro" id="IPR012495">
    <property type="entry name" value="TadE-like_dom"/>
</dbReference>
<gene>
    <name evidence="3" type="ORF">A2519_05700</name>
</gene>
<keyword evidence="1" id="KW-1133">Transmembrane helix</keyword>
<dbReference type="EMBL" id="MFYX01000116">
    <property type="protein sequence ID" value="OGK01931.1"/>
    <property type="molecule type" value="Genomic_DNA"/>
</dbReference>
<reference evidence="3 4" key="1">
    <citation type="journal article" date="2016" name="Nat. Commun.">
        <title>Thousands of microbial genomes shed light on interconnected biogeochemical processes in an aquifer system.</title>
        <authorList>
            <person name="Anantharaman K."/>
            <person name="Brown C.T."/>
            <person name="Hug L.A."/>
            <person name="Sharon I."/>
            <person name="Castelle C.J."/>
            <person name="Probst A.J."/>
            <person name="Thomas B.C."/>
            <person name="Singh A."/>
            <person name="Wilkins M.J."/>
            <person name="Karaoz U."/>
            <person name="Brodie E.L."/>
            <person name="Williams K.H."/>
            <person name="Hubbard S.S."/>
            <person name="Banfield J.F."/>
        </authorList>
    </citation>
    <scope>NUCLEOTIDE SEQUENCE [LARGE SCALE GENOMIC DNA]</scope>
</reference>